<evidence type="ECO:0000313" key="3">
    <source>
        <dbReference type="Proteomes" id="UP001165041"/>
    </source>
</evidence>
<proteinExistence type="predicted"/>
<feature type="region of interest" description="Disordered" evidence="1">
    <location>
        <begin position="1"/>
        <end position="74"/>
    </location>
</feature>
<gene>
    <name evidence="2" type="ORF">Kpho02_47120</name>
</gene>
<sequence>MTSESFGTCRDYRVPRPGPVPLPAGGPGPAVVHVHVNPADGGPAGVPRALRPAPGAETAGGRAGGPGHTPRGERIRKRNRITLTGEVTRPVLSHTLPESNF</sequence>
<feature type="compositionally biased region" description="Pro residues" evidence="1">
    <location>
        <begin position="16"/>
        <end position="26"/>
    </location>
</feature>
<accession>A0A9W6QCJ8</accession>
<evidence type="ECO:0000313" key="2">
    <source>
        <dbReference type="EMBL" id="GLW72413.1"/>
    </source>
</evidence>
<dbReference type="AlphaFoldDB" id="A0A9W6QCJ8"/>
<protein>
    <submittedName>
        <fullName evidence="2">Uncharacterized protein</fullName>
    </submittedName>
</protein>
<reference evidence="2" key="1">
    <citation type="submission" date="2023-02" db="EMBL/GenBank/DDBJ databases">
        <title>Kitasatospora phosalacinea NBRC 14627.</title>
        <authorList>
            <person name="Ichikawa N."/>
            <person name="Sato H."/>
            <person name="Tonouchi N."/>
        </authorList>
    </citation>
    <scope>NUCLEOTIDE SEQUENCE</scope>
    <source>
        <strain evidence="2">NBRC 14627</strain>
    </source>
</reference>
<name>A0A9W6QCJ8_9ACTN</name>
<organism evidence="2 3">
    <name type="scientific">Kitasatospora phosalacinea</name>
    <dbReference type="NCBI Taxonomy" id="2065"/>
    <lineage>
        <taxon>Bacteria</taxon>
        <taxon>Bacillati</taxon>
        <taxon>Actinomycetota</taxon>
        <taxon>Actinomycetes</taxon>
        <taxon>Kitasatosporales</taxon>
        <taxon>Streptomycetaceae</taxon>
        <taxon>Kitasatospora</taxon>
    </lineage>
</organism>
<comment type="caution">
    <text evidence="2">The sequence shown here is derived from an EMBL/GenBank/DDBJ whole genome shotgun (WGS) entry which is preliminary data.</text>
</comment>
<dbReference type="Proteomes" id="UP001165041">
    <property type="component" value="Unassembled WGS sequence"/>
</dbReference>
<dbReference type="EMBL" id="BSSA01000017">
    <property type="protein sequence ID" value="GLW72413.1"/>
    <property type="molecule type" value="Genomic_DNA"/>
</dbReference>
<evidence type="ECO:0000256" key="1">
    <source>
        <dbReference type="SAM" id="MobiDB-lite"/>
    </source>
</evidence>